<keyword evidence="1" id="KW-0611">Plant defense</keyword>
<evidence type="ECO:0000256" key="3">
    <source>
        <dbReference type="ARBA" id="ARBA00023157"/>
    </source>
</evidence>
<dbReference type="Pfam" id="PF03784">
    <property type="entry name" value="Cyclotide"/>
    <property type="match status" value="1"/>
</dbReference>
<evidence type="ECO:0000256" key="4">
    <source>
        <dbReference type="SAM" id="SignalP"/>
    </source>
</evidence>
<proteinExistence type="evidence at transcript level"/>
<feature type="signal peptide" evidence="4">
    <location>
        <begin position="1"/>
        <end position="24"/>
    </location>
</feature>
<feature type="chain" id="PRO_5028983838" evidence="4">
    <location>
        <begin position="25"/>
        <end position="129"/>
    </location>
</feature>
<evidence type="ECO:0000256" key="2">
    <source>
        <dbReference type="ARBA" id="ARBA00022854"/>
    </source>
</evidence>
<name>A0A7G5F3D4_CLITE</name>
<evidence type="ECO:0000313" key="6">
    <source>
        <dbReference type="EMBL" id="QMV80759.1"/>
    </source>
</evidence>
<reference evidence="6" key="1">
    <citation type="journal article" date="2020" name="Sci. Rep.">
        <title>Transcriptomic profiling of the medicinal plant Clitoria ternatea: identification of potential genes in cyclotide biosynthesis.</title>
        <authorList>
            <person name="Kalmankar N.V."/>
            <person name="Venkatesan R."/>
            <person name="Balaram P."/>
            <person name="Sowdhamini R."/>
        </authorList>
    </citation>
    <scope>NUCLEOTIDE SEQUENCE</scope>
</reference>
<dbReference type="InterPro" id="IPR005535">
    <property type="entry name" value="Cyclotide"/>
</dbReference>
<dbReference type="GO" id="GO:0006952">
    <property type="term" value="P:defense response"/>
    <property type="evidence" value="ECO:0007669"/>
    <property type="project" value="UniProtKB-KW"/>
</dbReference>
<protein>
    <submittedName>
        <fullName evidence="6">Cyclotide</fullName>
    </submittedName>
</protein>
<organism evidence="6">
    <name type="scientific">Clitoria ternatea</name>
    <name type="common">Butterfly pea</name>
    <dbReference type="NCBI Taxonomy" id="43366"/>
    <lineage>
        <taxon>Eukaryota</taxon>
        <taxon>Viridiplantae</taxon>
        <taxon>Streptophyta</taxon>
        <taxon>Embryophyta</taxon>
        <taxon>Tracheophyta</taxon>
        <taxon>Spermatophyta</taxon>
        <taxon>Magnoliopsida</taxon>
        <taxon>eudicotyledons</taxon>
        <taxon>Gunneridae</taxon>
        <taxon>Pentapetalae</taxon>
        <taxon>rosids</taxon>
        <taxon>fabids</taxon>
        <taxon>Fabales</taxon>
        <taxon>Fabaceae</taxon>
        <taxon>Papilionoideae</taxon>
        <taxon>50 kb inversion clade</taxon>
        <taxon>NPAAA clade</taxon>
        <taxon>indigoferoid/millettioid clade</taxon>
        <taxon>Phaseoleae</taxon>
        <taxon>Clitoria</taxon>
    </lineage>
</organism>
<reference evidence="6" key="2">
    <citation type="submission" date="2020-05" db="EMBL/GenBank/DDBJ databases">
        <authorList>
            <person name="Kalmankar N."/>
            <person name="Venkatesan R."/>
            <person name="Balaram P."/>
            <person name="Ramanathan S."/>
        </authorList>
    </citation>
    <scope>NUCLEOTIDE SEQUENCE</scope>
</reference>
<dbReference type="EMBL" id="MT468706">
    <property type="protein sequence ID" value="QMV80759.1"/>
    <property type="molecule type" value="mRNA"/>
</dbReference>
<feature type="domain" description="Albumin I chain a" evidence="5">
    <location>
        <begin position="67"/>
        <end position="116"/>
    </location>
</feature>
<dbReference type="AlphaFoldDB" id="A0A7G5F3D4"/>
<sequence length="129" mass="14410">MAYLRLVPLLVLFFFAASVNKTEAGALCDERCTYVPCISAARGCSCNIHRVCSMNHVIAATSKSIDEHHLLCQSHEDCITKGTGNFCAPFLEHDVPYGWCFRAEAEGYLLKDFLKIPKDILKKPIEITN</sequence>
<dbReference type="InterPro" id="IPR032000">
    <property type="entry name" value="Albumin_I_a"/>
</dbReference>
<accession>A0A7G5F3D4</accession>
<evidence type="ECO:0000256" key="1">
    <source>
        <dbReference type="ARBA" id="ARBA00022821"/>
    </source>
</evidence>
<keyword evidence="4" id="KW-0732">Signal</keyword>
<keyword evidence="3" id="KW-1015">Disulfide bond</keyword>
<evidence type="ECO:0000259" key="5">
    <source>
        <dbReference type="Pfam" id="PF16720"/>
    </source>
</evidence>
<dbReference type="Pfam" id="PF16720">
    <property type="entry name" value="Albumin_I_a"/>
    <property type="match status" value="1"/>
</dbReference>
<keyword evidence="2" id="KW-0960">Knottin</keyword>